<evidence type="ECO:0000313" key="7">
    <source>
        <dbReference type="EMBL" id="AKF10124.1"/>
    </source>
</evidence>
<dbReference type="RefSeq" id="WP_240481291.1">
    <property type="nucleotide sequence ID" value="NZ_CP011125.1"/>
</dbReference>
<feature type="transmembrane region" description="Helical" evidence="5">
    <location>
        <begin position="268"/>
        <end position="289"/>
    </location>
</feature>
<organism evidence="7 8">
    <name type="scientific">Sandaracinus amylolyticus</name>
    <dbReference type="NCBI Taxonomy" id="927083"/>
    <lineage>
        <taxon>Bacteria</taxon>
        <taxon>Pseudomonadati</taxon>
        <taxon>Myxococcota</taxon>
        <taxon>Polyangia</taxon>
        <taxon>Polyangiales</taxon>
        <taxon>Sandaracinaceae</taxon>
        <taxon>Sandaracinus</taxon>
    </lineage>
</organism>
<dbReference type="STRING" id="927083.DB32_007273"/>
<dbReference type="GO" id="GO:0005886">
    <property type="term" value="C:plasma membrane"/>
    <property type="evidence" value="ECO:0007669"/>
    <property type="project" value="TreeGrafter"/>
</dbReference>
<evidence type="ECO:0000256" key="4">
    <source>
        <dbReference type="ARBA" id="ARBA00023136"/>
    </source>
</evidence>
<dbReference type="AlphaFoldDB" id="A0A0F6SHA9"/>
<dbReference type="InterPro" id="IPR011701">
    <property type="entry name" value="MFS"/>
</dbReference>
<evidence type="ECO:0000256" key="5">
    <source>
        <dbReference type="SAM" id="Phobius"/>
    </source>
</evidence>
<keyword evidence="2 5" id="KW-0812">Transmembrane</keyword>
<feature type="transmembrane region" description="Helical" evidence="5">
    <location>
        <begin position="151"/>
        <end position="170"/>
    </location>
</feature>
<dbReference type="PROSITE" id="PS50850">
    <property type="entry name" value="MFS"/>
    <property type="match status" value="1"/>
</dbReference>
<dbReference type="PANTHER" id="PTHR23508:SF10">
    <property type="entry name" value="CARBOXYLIC ACID TRANSPORTER PROTEIN HOMOLOG"/>
    <property type="match status" value="1"/>
</dbReference>
<dbReference type="EMBL" id="CP011125">
    <property type="protein sequence ID" value="AKF10124.1"/>
    <property type="molecule type" value="Genomic_DNA"/>
</dbReference>
<feature type="domain" description="Major facilitator superfamily (MFS) profile" evidence="6">
    <location>
        <begin position="23"/>
        <end position="414"/>
    </location>
</feature>
<keyword evidence="3 5" id="KW-1133">Transmembrane helix</keyword>
<feature type="transmembrane region" description="Helical" evidence="5">
    <location>
        <begin position="321"/>
        <end position="344"/>
    </location>
</feature>
<dbReference type="GO" id="GO:0046943">
    <property type="term" value="F:carboxylic acid transmembrane transporter activity"/>
    <property type="evidence" value="ECO:0007669"/>
    <property type="project" value="TreeGrafter"/>
</dbReference>
<feature type="transmembrane region" description="Helical" evidence="5">
    <location>
        <begin position="117"/>
        <end position="139"/>
    </location>
</feature>
<dbReference type="SUPFAM" id="SSF103473">
    <property type="entry name" value="MFS general substrate transporter"/>
    <property type="match status" value="1"/>
</dbReference>
<dbReference type="InterPro" id="IPR036259">
    <property type="entry name" value="MFS_trans_sf"/>
</dbReference>
<dbReference type="InterPro" id="IPR020846">
    <property type="entry name" value="MFS_dom"/>
</dbReference>
<feature type="transmembrane region" description="Helical" evidence="5">
    <location>
        <begin position="91"/>
        <end position="111"/>
    </location>
</feature>
<feature type="transmembrane region" description="Helical" evidence="5">
    <location>
        <begin position="22"/>
        <end position="44"/>
    </location>
</feature>
<protein>
    <submittedName>
        <fullName evidence="7">Major facilitator superfamily (MFS) transport protein</fullName>
    </submittedName>
</protein>
<feature type="transmembrane region" description="Helical" evidence="5">
    <location>
        <begin position="356"/>
        <end position="377"/>
    </location>
</feature>
<evidence type="ECO:0000256" key="1">
    <source>
        <dbReference type="ARBA" id="ARBA00004141"/>
    </source>
</evidence>
<keyword evidence="8" id="KW-1185">Reference proteome</keyword>
<evidence type="ECO:0000256" key="3">
    <source>
        <dbReference type="ARBA" id="ARBA00022989"/>
    </source>
</evidence>
<reference evidence="7 8" key="1">
    <citation type="submission" date="2015-03" db="EMBL/GenBank/DDBJ databases">
        <title>Genome assembly of Sandaracinus amylolyticus DSM 53668.</title>
        <authorList>
            <person name="Sharma G."/>
            <person name="Subramanian S."/>
        </authorList>
    </citation>
    <scope>NUCLEOTIDE SEQUENCE [LARGE SCALE GENOMIC DNA]</scope>
    <source>
        <strain evidence="7 8">DSM 53668</strain>
    </source>
</reference>
<evidence type="ECO:0000259" key="6">
    <source>
        <dbReference type="PROSITE" id="PS50850"/>
    </source>
</evidence>
<accession>A0A0F6SHA9</accession>
<dbReference type="Gene3D" id="1.20.1250.20">
    <property type="entry name" value="MFS general substrate transporter like domains"/>
    <property type="match status" value="2"/>
</dbReference>
<feature type="transmembrane region" description="Helical" evidence="5">
    <location>
        <begin position="176"/>
        <end position="196"/>
    </location>
</feature>
<dbReference type="Pfam" id="PF07690">
    <property type="entry name" value="MFS_1"/>
    <property type="match status" value="1"/>
</dbReference>
<feature type="transmembrane region" description="Helical" evidence="5">
    <location>
        <begin position="389"/>
        <end position="407"/>
    </location>
</feature>
<feature type="transmembrane region" description="Helical" evidence="5">
    <location>
        <begin position="296"/>
        <end position="315"/>
    </location>
</feature>
<evidence type="ECO:0000313" key="8">
    <source>
        <dbReference type="Proteomes" id="UP000034883"/>
    </source>
</evidence>
<name>A0A0F6SHA9_9BACT</name>
<dbReference type="PANTHER" id="PTHR23508">
    <property type="entry name" value="CARBOXYLIC ACID TRANSPORTER PROTEIN HOMOLOG"/>
    <property type="match status" value="1"/>
</dbReference>
<dbReference type="KEGG" id="samy:DB32_007273"/>
<feature type="transmembrane region" description="Helical" evidence="5">
    <location>
        <begin position="229"/>
        <end position="248"/>
    </location>
</feature>
<comment type="subcellular location">
    <subcellularLocation>
        <location evidence="1">Membrane</location>
        <topology evidence="1">Multi-pass membrane protein</topology>
    </subcellularLocation>
</comment>
<sequence>MSAPITVPGTLDDQTMSRSAKLAVVVAALGYLVDIYDLILFGVVRRPSLQAIGVTEDQLANVGHLLLDVQMAGMLLGGVVWGVIGDKRGRLSVLFGSILMYSVANIANGFVTDVTTYAILRFVAGIGLAGELGAGVTLVTELLPAKTRGWATTLIAGIGICGALLAVGVSKIATWYVAYWIGGVLGLALLALRVGVFESGMFARIKAKSDVSRGNFLALFTSRDRARRYVGIVLVGVPIWYAIAILVMFGDSIGRAMGMERLPDPAWGLFWCYLGLALGDFASGFASQVMRSRKRALLAFCGLNVVALAYYFTFGSRSTDAFYVGCFVLGIANGYWAVFVTVAAEQFGTNLRATAATTAPNFVRGSVVPVSFVYLGLRDALGGEGVGEATAALIVGVVVIVVSMMSLRAIEETYGKELDFVER</sequence>
<keyword evidence="4 5" id="KW-0472">Membrane</keyword>
<feature type="transmembrane region" description="Helical" evidence="5">
    <location>
        <begin position="64"/>
        <end position="84"/>
    </location>
</feature>
<proteinExistence type="predicted"/>
<dbReference type="Proteomes" id="UP000034883">
    <property type="component" value="Chromosome"/>
</dbReference>
<gene>
    <name evidence="7" type="ORF">DB32_007273</name>
</gene>
<evidence type="ECO:0000256" key="2">
    <source>
        <dbReference type="ARBA" id="ARBA00022692"/>
    </source>
</evidence>